<dbReference type="SUPFAM" id="SSF56112">
    <property type="entry name" value="Protein kinase-like (PK-like)"/>
    <property type="match status" value="1"/>
</dbReference>
<dbReference type="Proteomes" id="UP000607653">
    <property type="component" value="Unassembled WGS sequence"/>
</dbReference>
<sequence length="119" mass="13131">MVLGLIVSVLFKLLLICIKGRLKDSGLAIFCSLIKKAKDLAFLEKEDGLASLKIIGQGGCGEVYKAQLTGNNKKIIAIKKIIQPNPIDAVELAKEDSKLLAKKMRQIRSEIQTVCQIWH</sequence>
<proteinExistence type="predicted"/>
<evidence type="ECO:0000313" key="4">
    <source>
        <dbReference type="Proteomes" id="UP000607653"/>
    </source>
</evidence>
<dbReference type="EMBL" id="DUZY01000007">
    <property type="protein sequence ID" value="DAD45568.1"/>
    <property type="molecule type" value="Genomic_DNA"/>
</dbReference>
<keyword evidence="1" id="KW-0732">Signal</keyword>
<protein>
    <recommendedName>
        <fullName evidence="2">Protein kinase domain-containing protein</fullName>
    </recommendedName>
</protein>
<organism evidence="3 4">
    <name type="scientific">Nelumbo nucifera</name>
    <name type="common">Sacred lotus</name>
    <dbReference type="NCBI Taxonomy" id="4432"/>
    <lineage>
        <taxon>Eukaryota</taxon>
        <taxon>Viridiplantae</taxon>
        <taxon>Streptophyta</taxon>
        <taxon>Embryophyta</taxon>
        <taxon>Tracheophyta</taxon>
        <taxon>Spermatophyta</taxon>
        <taxon>Magnoliopsida</taxon>
        <taxon>Proteales</taxon>
        <taxon>Nelumbonaceae</taxon>
        <taxon>Nelumbo</taxon>
    </lineage>
</organism>
<dbReference type="InterPro" id="IPR000719">
    <property type="entry name" value="Prot_kinase_dom"/>
</dbReference>
<gene>
    <name evidence="3" type="ORF">HUJ06_003798</name>
</gene>
<dbReference type="Gene3D" id="3.30.200.20">
    <property type="entry name" value="Phosphorylase Kinase, domain 1"/>
    <property type="match status" value="1"/>
</dbReference>
<accession>A0A822ZUJ7</accession>
<feature type="chain" id="PRO_5032370469" description="Protein kinase domain-containing protein" evidence="1">
    <location>
        <begin position="21"/>
        <end position="119"/>
    </location>
</feature>
<dbReference type="GO" id="GO:0005524">
    <property type="term" value="F:ATP binding"/>
    <property type="evidence" value="ECO:0007669"/>
    <property type="project" value="InterPro"/>
</dbReference>
<dbReference type="GO" id="GO:0004672">
    <property type="term" value="F:protein kinase activity"/>
    <property type="evidence" value="ECO:0007669"/>
    <property type="project" value="InterPro"/>
</dbReference>
<dbReference type="AlphaFoldDB" id="A0A822ZUJ7"/>
<dbReference type="PROSITE" id="PS50011">
    <property type="entry name" value="PROTEIN_KINASE_DOM"/>
    <property type="match status" value="1"/>
</dbReference>
<name>A0A822ZUJ7_NELNU</name>
<keyword evidence="4" id="KW-1185">Reference proteome</keyword>
<evidence type="ECO:0000313" key="3">
    <source>
        <dbReference type="EMBL" id="DAD45568.1"/>
    </source>
</evidence>
<comment type="caution">
    <text evidence="3">The sequence shown here is derived from an EMBL/GenBank/DDBJ whole genome shotgun (WGS) entry which is preliminary data.</text>
</comment>
<feature type="signal peptide" evidence="1">
    <location>
        <begin position="1"/>
        <end position="20"/>
    </location>
</feature>
<dbReference type="InterPro" id="IPR011009">
    <property type="entry name" value="Kinase-like_dom_sf"/>
</dbReference>
<evidence type="ECO:0000256" key="1">
    <source>
        <dbReference type="SAM" id="SignalP"/>
    </source>
</evidence>
<feature type="domain" description="Protein kinase" evidence="2">
    <location>
        <begin position="49"/>
        <end position="119"/>
    </location>
</feature>
<reference evidence="3 4" key="1">
    <citation type="journal article" date="2020" name="Mol. Biol. Evol.">
        <title>Distinct Expression and Methylation Patterns for Genes with Different Fates following a Single Whole-Genome Duplication in Flowering Plants.</title>
        <authorList>
            <person name="Shi T."/>
            <person name="Rahmani R.S."/>
            <person name="Gugger P.F."/>
            <person name="Wang M."/>
            <person name="Li H."/>
            <person name="Zhang Y."/>
            <person name="Li Z."/>
            <person name="Wang Q."/>
            <person name="Van de Peer Y."/>
            <person name="Marchal K."/>
            <person name="Chen J."/>
        </authorList>
    </citation>
    <scope>NUCLEOTIDE SEQUENCE [LARGE SCALE GENOMIC DNA]</scope>
    <source>
        <tissue evidence="3">Leaf</tissue>
    </source>
</reference>
<evidence type="ECO:0000259" key="2">
    <source>
        <dbReference type="PROSITE" id="PS50011"/>
    </source>
</evidence>